<evidence type="ECO:0000313" key="3">
    <source>
        <dbReference type="EMBL" id="MFC2968372.1"/>
    </source>
</evidence>
<organism evidence="3 4">
    <name type="scientific">Acidimangrovimonas pyrenivorans</name>
    <dbReference type="NCBI Taxonomy" id="2030798"/>
    <lineage>
        <taxon>Bacteria</taxon>
        <taxon>Pseudomonadati</taxon>
        <taxon>Pseudomonadota</taxon>
        <taxon>Alphaproteobacteria</taxon>
        <taxon>Rhodobacterales</taxon>
        <taxon>Paracoccaceae</taxon>
        <taxon>Acidimangrovimonas</taxon>
    </lineage>
</organism>
<evidence type="ECO:0000256" key="1">
    <source>
        <dbReference type="SAM" id="Phobius"/>
    </source>
</evidence>
<reference evidence="4" key="1">
    <citation type="journal article" date="2019" name="Int. J. Syst. Evol. Microbiol.">
        <title>The Global Catalogue of Microorganisms (GCM) 10K type strain sequencing project: providing services to taxonomists for standard genome sequencing and annotation.</title>
        <authorList>
            <consortium name="The Broad Institute Genomics Platform"/>
            <consortium name="The Broad Institute Genome Sequencing Center for Infectious Disease"/>
            <person name="Wu L."/>
            <person name="Ma J."/>
        </authorList>
    </citation>
    <scope>NUCLEOTIDE SEQUENCE [LARGE SCALE GENOMIC DNA]</scope>
    <source>
        <strain evidence="4">KCTC 62192</strain>
    </source>
</reference>
<gene>
    <name evidence="3" type="ORF">ACFOES_09720</name>
</gene>
<keyword evidence="1" id="KW-1133">Transmembrane helix</keyword>
<evidence type="ECO:0000259" key="2">
    <source>
        <dbReference type="Pfam" id="PF07811"/>
    </source>
</evidence>
<dbReference type="Proteomes" id="UP001595443">
    <property type="component" value="Unassembled WGS sequence"/>
</dbReference>
<keyword evidence="1" id="KW-0472">Membrane</keyword>
<evidence type="ECO:0000313" key="4">
    <source>
        <dbReference type="Proteomes" id="UP001595443"/>
    </source>
</evidence>
<accession>A0ABV7AGP9</accession>
<dbReference type="Pfam" id="PF07811">
    <property type="entry name" value="TadE"/>
    <property type="match status" value="1"/>
</dbReference>
<name>A0ABV7AGP9_9RHOB</name>
<feature type="transmembrane region" description="Helical" evidence="1">
    <location>
        <begin position="28"/>
        <end position="49"/>
    </location>
</feature>
<dbReference type="InterPro" id="IPR012495">
    <property type="entry name" value="TadE-like_dom"/>
</dbReference>
<comment type="caution">
    <text evidence="3">The sequence shown here is derived from an EMBL/GenBank/DDBJ whole genome shotgun (WGS) entry which is preliminary data.</text>
</comment>
<sequence>MKRKACVALGNRFRGFLERQDGSSTIEVVLWLPLFVFFIALMIDTALVFGAQARVLRVVQDANRSFSVGHVRTTTATEQMITSGIADIAPDATVTTSVTNGVIKSTVKIPLYDLTATGFVSAFNGIDLSVSAQHMAEN</sequence>
<dbReference type="RefSeq" id="WP_377833072.1">
    <property type="nucleotide sequence ID" value="NZ_JBHRSK010000005.1"/>
</dbReference>
<dbReference type="EMBL" id="JBHRSK010000005">
    <property type="protein sequence ID" value="MFC2968372.1"/>
    <property type="molecule type" value="Genomic_DNA"/>
</dbReference>
<proteinExistence type="predicted"/>
<protein>
    <submittedName>
        <fullName evidence="3">TadE/TadG family type IV pilus assembly protein</fullName>
    </submittedName>
</protein>
<keyword evidence="4" id="KW-1185">Reference proteome</keyword>
<feature type="domain" description="TadE-like" evidence="2">
    <location>
        <begin position="22"/>
        <end position="62"/>
    </location>
</feature>
<keyword evidence="1" id="KW-0812">Transmembrane</keyword>